<keyword evidence="1" id="KW-0808">Transferase</keyword>
<dbReference type="AlphaFoldDB" id="A0A559GCA0"/>
<organism evidence="1 2">
    <name type="scientific">Streptococcus pneumoniae</name>
    <dbReference type="NCBI Taxonomy" id="1313"/>
    <lineage>
        <taxon>Bacteria</taxon>
        <taxon>Bacillati</taxon>
        <taxon>Bacillota</taxon>
        <taxon>Bacilli</taxon>
        <taxon>Lactobacillales</taxon>
        <taxon>Streptococcaceae</taxon>
        <taxon>Streptococcus</taxon>
    </lineage>
</organism>
<comment type="caution">
    <text evidence="1">The sequence shown here is derived from an EMBL/GenBank/DDBJ whole genome shotgun (WGS) entry which is preliminary data.</text>
</comment>
<proteinExistence type="predicted"/>
<dbReference type="Proteomes" id="UP000315060">
    <property type="component" value="Unassembled WGS sequence"/>
</dbReference>
<accession>A0A559GCA0</accession>
<dbReference type="EMBL" id="VMYC01000639">
    <property type="protein sequence ID" value="TVX60571.1"/>
    <property type="molecule type" value="Genomic_DNA"/>
</dbReference>
<feature type="non-terminal residue" evidence="1">
    <location>
        <position position="45"/>
    </location>
</feature>
<name>A0A559GCA0_STREE</name>
<reference evidence="1 2" key="1">
    <citation type="submission" date="2019-07" db="EMBL/GenBank/DDBJ databases">
        <authorList>
            <person name="Mohale T."/>
        </authorList>
    </citation>
    <scope>NUCLEOTIDE SEQUENCE [LARGE SCALE GENOMIC DNA]</scope>
    <source>
        <strain evidence="1 2">NTPn 59</strain>
    </source>
</reference>
<dbReference type="GO" id="GO:0016740">
    <property type="term" value="F:transferase activity"/>
    <property type="evidence" value="ECO:0007669"/>
    <property type="project" value="UniProtKB-KW"/>
</dbReference>
<sequence length="45" mass="4993">MKILHYTLGFQPSRTGGLVKYAEDLMTQQAIDGHEVIALYPGEIS</sequence>
<evidence type="ECO:0000313" key="1">
    <source>
        <dbReference type="EMBL" id="TVX60571.1"/>
    </source>
</evidence>
<protein>
    <submittedName>
        <fullName evidence="1">Glycosyl transferase family 1</fullName>
    </submittedName>
</protein>
<gene>
    <name evidence="1" type="ORF">AZJ28_14090</name>
</gene>
<evidence type="ECO:0000313" key="2">
    <source>
        <dbReference type="Proteomes" id="UP000315060"/>
    </source>
</evidence>